<dbReference type="Proteomes" id="UP000440367">
    <property type="component" value="Unassembled WGS sequence"/>
</dbReference>
<evidence type="ECO:0000313" key="9">
    <source>
        <dbReference type="EMBL" id="KAE9307006.1"/>
    </source>
</evidence>
<dbReference type="Proteomes" id="UP000476176">
    <property type="component" value="Unassembled WGS sequence"/>
</dbReference>
<evidence type="ECO:0000313" key="7">
    <source>
        <dbReference type="EMBL" id="KAE9242103.1"/>
    </source>
</evidence>
<organism evidence="7 14">
    <name type="scientific">Phytophthora fragariae</name>
    <dbReference type="NCBI Taxonomy" id="53985"/>
    <lineage>
        <taxon>Eukaryota</taxon>
        <taxon>Sar</taxon>
        <taxon>Stramenopiles</taxon>
        <taxon>Oomycota</taxon>
        <taxon>Peronosporomycetes</taxon>
        <taxon>Peronosporales</taxon>
        <taxon>Peronosporaceae</taxon>
        <taxon>Phytophthora</taxon>
    </lineage>
</organism>
<evidence type="ECO:0000313" key="19">
    <source>
        <dbReference type="Proteomes" id="UP000486351"/>
    </source>
</evidence>
<dbReference type="Proteomes" id="UP000429523">
    <property type="component" value="Unassembled WGS sequence"/>
</dbReference>
<accession>A0A6A3ZV77</accession>
<comment type="caution">
    <text evidence="7">The sequence shown here is derived from an EMBL/GenBank/DDBJ whole genome shotgun (WGS) entry which is preliminary data.</text>
</comment>
<keyword evidence="12" id="KW-1185">Reference proteome</keyword>
<evidence type="ECO:0000313" key="2">
    <source>
        <dbReference type="EMBL" id="KAE9006774.1"/>
    </source>
</evidence>
<evidence type="ECO:0000313" key="11">
    <source>
        <dbReference type="Proteomes" id="UP000429523"/>
    </source>
</evidence>
<dbReference type="EMBL" id="QXGE01000642">
    <property type="protein sequence ID" value="KAE9307006.1"/>
    <property type="molecule type" value="Genomic_DNA"/>
</dbReference>
<evidence type="ECO:0000313" key="6">
    <source>
        <dbReference type="EMBL" id="KAE9215114.1"/>
    </source>
</evidence>
<evidence type="ECO:0000313" key="17">
    <source>
        <dbReference type="Proteomes" id="UP000460718"/>
    </source>
</evidence>
<dbReference type="EMBL" id="QXFW01000634">
    <property type="protein sequence ID" value="KAE9006774.1"/>
    <property type="molecule type" value="Genomic_DNA"/>
</dbReference>
<dbReference type="Proteomes" id="UP000433483">
    <property type="component" value="Unassembled WGS sequence"/>
</dbReference>
<dbReference type="AlphaFoldDB" id="A0A6A3ZV77"/>
<dbReference type="Proteomes" id="UP000440732">
    <property type="component" value="Unassembled WGS sequence"/>
</dbReference>
<dbReference type="Proteomes" id="UP000441208">
    <property type="component" value="Unassembled WGS sequence"/>
</dbReference>
<dbReference type="EMBL" id="QXGC01000166">
    <property type="protein sequence ID" value="KAE9246613.1"/>
    <property type="molecule type" value="Genomic_DNA"/>
</dbReference>
<evidence type="ECO:0000313" key="1">
    <source>
        <dbReference type="EMBL" id="KAE8944612.1"/>
    </source>
</evidence>
<name>A0A6A3ZV77_9STRA</name>
<dbReference type="EMBL" id="QXGA01000701">
    <property type="protein sequence ID" value="KAE9142445.1"/>
    <property type="molecule type" value="Genomic_DNA"/>
</dbReference>
<dbReference type="EMBL" id="QXGB01000433">
    <property type="protein sequence ID" value="KAE9215114.1"/>
    <property type="molecule type" value="Genomic_DNA"/>
</dbReference>
<evidence type="ECO:0000313" key="18">
    <source>
        <dbReference type="Proteomes" id="UP000476176"/>
    </source>
</evidence>
<evidence type="ECO:0000313" key="4">
    <source>
        <dbReference type="EMBL" id="KAE9120904.1"/>
    </source>
</evidence>
<proteinExistence type="predicted"/>
<evidence type="ECO:0000313" key="15">
    <source>
        <dbReference type="Proteomes" id="UP000440732"/>
    </source>
</evidence>
<gene>
    <name evidence="9" type="ORF">PF001_g11833</name>
    <name evidence="7" type="ORF">PF002_g8920</name>
    <name evidence="8" type="ORF">PF004_g4708</name>
    <name evidence="6" type="ORF">PF005_g9562</name>
    <name evidence="5" type="ORF">PF006_g12442</name>
    <name evidence="4" type="ORF">PF007_g8001</name>
    <name evidence="10" type="ORF">PF008_g13677</name>
    <name evidence="1" type="ORF">PF009_g5719</name>
    <name evidence="3" type="ORF">PF010_g12094</name>
    <name evidence="2" type="ORF">PF011_g11422</name>
</gene>
<reference evidence="11 12" key="1">
    <citation type="submission" date="2018-08" db="EMBL/GenBank/DDBJ databases">
        <title>Genomic investigation of the strawberry pathogen Phytophthora fragariae indicates pathogenicity is determined by transcriptional variation in three key races.</title>
        <authorList>
            <person name="Adams T.M."/>
            <person name="Armitage A.D."/>
            <person name="Sobczyk M.K."/>
            <person name="Bates H.J."/>
            <person name="Dunwell J.M."/>
            <person name="Nellist C.F."/>
            <person name="Harrison R.J."/>
        </authorList>
    </citation>
    <scope>NUCLEOTIDE SEQUENCE [LARGE SCALE GENOMIC DNA]</scope>
    <source>
        <strain evidence="9 13">A4</strain>
        <strain evidence="7 14">BC-1</strain>
        <strain evidence="8 18">BC-23</strain>
        <strain evidence="6 12">NOV-27</strain>
        <strain evidence="5 15">NOV-5</strain>
        <strain evidence="4 16">NOV-71</strain>
        <strain evidence="10 19">NOV-77</strain>
        <strain evidence="1 11">NOV-9</strain>
        <strain evidence="3 20">ONT-3</strain>
        <strain evidence="2 17">SCRP245</strain>
    </source>
</reference>
<evidence type="ECO:0000313" key="13">
    <source>
        <dbReference type="Proteomes" id="UP000437068"/>
    </source>
</evidence>
<dbReference type="Proteomes" id="UP000437068">
    <property type="component" value="Unassembled WGS sequence"/>
</dbReference>
<evidence type="ECO:0000313" key="20">
    <source>
        <dbReference type="Proteomes" id="UP000488956"/>
    </source>
</evidence>
<dbReference type="EMBL" id="QXFX01000664">
    <property type="protein sequence ID" value="KAE9107926.1"/>
    <property type="molecule type" value="Genomic_DNA"/>
</dbReference>
<evidence type="ECO:0000313" key="16">
    <source>
        <dbReference type="Proteomes" id="UP000441208"/>
    </source>
</evidence>
<evidence type="ECO:0000313" key="12">
    <source>
        <dbReference type="Proteomes" id="UP000433483"/>
    </source>
</evidence>
<evidence type="ECO:0000313" key="14">
    <source>
        <dbReference type="Proteomes" id="UP000440367"/>
    </source>
</evidence>
<dbReference type="EMBL" id="QXFZ01000327">
    <property type="protein sequence ID" value="KAE9120904.1"/>
    <property type="molecule type" value="Genomic_DNA"/>
</dbReference>
<evidence type="ECO:0000313" key="10">
    <source>
        <dbReference type="EMBL" id="KAE9335032.1"/>
    </source>
</evidence>
<evidence type="ECO:0000313" key="3">
    <source>
        <dbReference type="EMBL" id="KAE9107926.1"/>
    </source>
</evidence>
<dbReference type="Proteomes" id="UP000486351">
    <property type="component" value="Unassembled WGS sequence"/>
</dbReference>
<dbReference type="EMBL" id="QXGF01000196">
    <property type="protein sequence ID" value="KAE8944612.1"/>
    <property type="molecule type" value="Genomic_DNA"/>
</dbReference>
<evidence type="ECO:0000313" key="8">
    <source>
        <dbReference type="EMBL" id="KAE9246613.1"/>
    </source>
</evidence>
<dbReference type="EMBL" id="QXFY01000819">
    <property type="protein sequence ID" value="KAE9335032.1"/>
    <property type="molecule type" value="Genomic_DNA"/>
</dbReference>
<dbReference type="Proteomes" id="UP000488956">
    <property type="component" value="Unassembled WGS sequence"/>
</dbReference>
<protein>
    <submittedName>
        <fullName evidence="7">Uncharacterized protein</fullName>
    </submittedName>
</protein>
<dbReference type="EMBL" id="QXGD01000357">
    <property type="protein sequence ID" value="KAE9242103.1"/>
    <property type="molecule type" value="Genomic_DNA"/>
</dbReference>
<evidence type="ECO:0000313" key="5">
    <source>
        <dbReference type="EMBL" id="KAE9142445.1"/>
    </source>
</evidence>
<sequence>MEIQFQLDDPTDEVVSGQFVGKREDNVELQQLLLGSKKLASPFGDLRGLGN</sequence>
<dbReference type="Proteomes" id="UP000460718">
    <property type="component" value="Unassembled WGS sequence"/>
</dbReference>